<dbReference type="CDD" id="cd03443">
    <property type="entry name" value="PaaI_thioesterase"/>
    <property type="match status" value="1"/>
</dbReference>
<dbReference type="RefSeq" id="WP_342371979.1">
    <property type="nucleotide sequence ID" value="NZ_CP115965.1"/>
</dbReference>
<evidence type="ECO:0000259" key="3">
    <source>
        <dbReference type="Pfam" id="PF03061"/>
    </source>
</evidence>
<protein>
    <submittedName>
        <fullName evidence="4">PaaI family thioesterase</fullName>
    </submittedName>
</protein>
<gene>
    <name evidence="4" type="ORF">PCC79_12210</name>
</gene>
<dbReference type="Proteomes" id="UP001434337">
    <property type="component" value="Chromosome"/>
</dbReference>
<evidence type="ECO:0000313" key="4">
    <source>
        <dbReference type="EMBL" id="WZW97660.1"/>
    </source>
</evidence>
<dbReference type="Pfam" id="PF03061">
    <property type="entry name" value="4HBT"/>
    <property type="match status" value="1"/>
</dbReference>
<evidence type="ECO:0000256" key="1">
    <source>
        <dbReference type="ARBA" id="ARBA00008324"/>
    </source>
</evidence>
<keyword evidence="5" id="KW-1185">Reference proteome</keyword>
<dbReference type="InterPro" id="IPR003736">
    <property type="entry name" value="PAAI_dom"/>
</dbReference>
<dbReference type="SUPFAM" id="SSF54637">
    <property type="entry name" value="Thioesterase/thiol ester dehydrase-isomerase"/>
    <property type="match status" value="1"/>
</dbReference>
<dbReference type="EMBL" id="CP115965">
    <property type="protein sequence ID" value="WZW97660.1"/>
    <property type="molecule type" value="Genomic_DNA"/>
</dbReference>
<accession>A0ABZ3C490</accession>
<reference evidence="4 5" key="1">
    <citation type="journal article" date="2023" name="Environ Microbiome">
        <title>A coral-associated actinobacterium mitigates coral bleaching under heat stress.</title>
        <authorList>
            <person name="Li J."/>
            <person name="Zou Y."/>
            <person name="Li Q."/>
            <person name="Zhang J."/>
            <person name="Bourne D.G."/>
            <person name="Lyu Y."/>
            <person name="Liu C."/>
            <person name="Zhang S."/>
        </authorList>
    </citation>
    <scope>NUCLEOTIDE SEQUENCE [LARGE SCALE GENOMIC DNA]</scope>
    <source>
        <strain evidence="4 5">SCSIO 13291</strain>
    </source>
</reference>
<dbReference type="Gene3D" id="3.10.129.10">
    <property type="entry name" value="Hotdog Thioesterase"/>
    <property type="match status" value="1"/>
</dbReference>
<keyword evidence="2" id="KW-0378">Hydrolase</keyword>
<dbReference type="PANTHER" id="PTHR43240">
    <property type="entry name" value="1,4-DIHYDROXY-2-NAPHTHOYL-COA THIOESTERASE 1"/>
    <property type="match status" value="1"/>
</dbReference>
<organism evidence="4 5">
    <name type="scientific">Propioniciclava soli</name>
    <dbReference type="NCBI Taxonomy" id="2775081"/>
    <lineage>
        <taxon>Bacteria</taxon>
        <taxon>Bacillati</taxon>
        <taxon>Actinomycetota</taxon>
        <taxon>Actinomycetes</taxon>
        <taxon>Propionibacteriales</taxon>
        <taxon>Propionibacteriaceae</taxon>
        <taxon>Propioniciclava</taxon>
    </lineage>
</organism>
<name>A0ABZ3C490_9ACTN</name>
<dbReference type="InterPro" id="IPR029069">
    <property type="entry name" value="HotDog_dom_sf"/>
</dbReference>
<feature type="domain" description="Thioesterase" evidence="3">
    <location>
        <begin position="46"/>
        <end position="122"/>
    </location>
</feature>
<dbReference type="NCBIfam" id="TIGR00369">
    <property type="entry name" value="unchar_dom_1"/>
    <property type="match status" value="1"/>
</dbReference>
<comment type="similarity">
    <text evidence="1">Belongs to the thioesterase PaaI family.</text>
</comment>
<proteinExistence type="inferred from homology"/>
<evidence type="ECO:0000256" key="2">
    <source>
        <dbReference type="ARBA" id="ARBA00022801"/>
    </source>
</evidence>
<evidence type="ECO:0000313" key="5">
    <source>
        <dbReference type="Proteomes" id="UP001434337"/>
    </source>
</evidence>
<dbReference type="PANTHER" id="PTHR43240:SF5">
    <property type="entry name" value="1,4-DIHYDROXY-2-NAPHTHOYL-COA THIOESTERASE 1"/>
    <property type="match status" value="1"/>
</dbReference>
<sequence length="144" mass="14522">MDVSDEVRRAIERAHGLDARMGLELLEVTAERAVGRVPVAGNTQPFGLWHGGASCVLAESLASLAAVAAAGPGGAAFGVDLNATHHAPAPSGWVTGVATALRIGGTLGTWEVVITGDDGTRLCTARVTCALRRARAASGTAEGP</sequence>
<dbReference type="InterPro" id="IPR006683">
    <property type="entry name" value="Thioestr_dom"/>
</dbReference>